<comment type="caution">
    <text evidence="10">The sequence shown here is derived from an EMBL/GenBank/DDBJ whole genome shotgun (WGS) entry which is preliminary data.</text>
</comment>
<feature type="domain" description="Acyl-CoA dehydrogenase/oxidase C-terminal" evidence="7">
    <location>
        <begin position="235"/>
        <end position="383"/>
    </location>
</feature>
<dbReference type="Pfam" id="PF00441">
    <property type="entry name" value="Acyl-CoA_dh_1"/>
    <property type="match status" value="1"/>
</dbReference>
<accession>A0ABU2WFR5</accession>
<sequence length="385" mass="41996">MDQASVAPHPYLSETHETYRSQLRRFVQKECEPHIDAWERAGELPRPLQLKAAEAGVLGIGFSEEYGGSGDNDPFYQSIMAEELARAGAGGLLASLVSHRIGSPPVDALGTPDQKERFLRPVLEGRKIAALAITEPGGGSDVANLRTTARRDGDHYIVNGAKTFITSGMRADCITVAVRTGGPGIGGVSLLVVEANTPGFTRSPLEKMGWWCSDTATLYFDDCRVPAANLLGEENRGFKAIMHNFNNERLMLAAQAWGFGQVCYEEALAYARQRHTFGDPLIARQVIRHKLVDMKMQLDAVKAQLDLLCWQVREGYTPVSEICLLKNLATGMLERVAGEAVQIFGGAGYLRGAKVERIFRETKVLSIGGGATEIMKDLAARQLGY</sequence>
<feature type="domain" description="Acyl-CoA oxidase/dehydrogenase middle" evidence="8">
    <location>
        <begin position="130"/>
        <end position="223"/>
    </location>
</feature>
<keyword evidence="4 6" id="KW-0274">FAD</keyword>
<reference evidence="10 11" key="1">
    <citation type="submission" date="2023-09" db="EMBL/GenBank/DDBJ databases">
        <authorList>
            <person name="Rey-Velasco X."/>
        </authorList>
    </citation>
    <scope>NUCLEOTIDE SEQUENCE [LARGE SCALE GENOMIC DNA]</scope>
    <source>
        <strain evidence="10 11">W345</strain>
    </source>
</reference>
<dbReference type="Gene3D" id="1.10.540.10">
    <property type="entry name" value="Acyl-CoA dehydrogenase/oxidase, N-terminal domain"/>
    <property type="match status" value="1"/>
</dbReference>
<keyword evidence="3 6" id="KW-0285">Flavoprotein</keyword>
<dbReference type="InterPro" id="IPR037069">
    <property type="entry name" value="AcylCoA_DH/ox_N_sf"/>
</dbReference>
<dbReference type="Gene3D" id="1.20.140.10">
    <property type="entry name" value="Butyryl-CoA Dehydrogenase, subunit A, domain 3"/>
    <property type="match status" value="1"/>
</dbReference>
<evidence type="ECO:0000256" key="3">
    <source>
        <dbReference type="ARBA" id="ARBA00022630"/>
    </source>
</evidence>
<organism evidence="10 11">
    <name type="scientific">Banduia mediterranea</name>
    <dbReference type="NCBI Taxonomy" id="3075609"/>
    <lineage>
        <taxon>Bacteria</taxon>
        <taxon>Pseudomonadati</taxon>
        <taxon>Pseudomonadota</taxon>
        <taxon>Gammaproteobacteria</taxon>
        <taxon>Nevskiales</taxon>
        <taxon>Algiphilaceae</taxon>
        <taxon>Banduia</taxon>
    </lineage>
</organism>
<comment type="cofactor">
    <cofactor evidence="1 6">
        <name>FAD</name>
        <dbReference type="ChEBI" id="CHEBI:57692"/>
    </cofactor>
</comment>
<dbReference type="InterPro" id="IPR036250">
    <property type="entry name" value="AcylCo_DH-like_C"/>
</dbReference>
<keyword evidence="11" id="KW-1185">Reference proteome</keyword>
<dbReference type="InterPro" id="IPR013786">
    <property type="entry name" value="AcylCoA_DH/ox_N"/>
</dbReference>
<dbReference type="PANTHER" id="PTHR48083:SF28">
    <property type="entry name" value="ACYL-COA DEHYDROGENASE FAMILY PROTEIN (AFU_ORTHOLOGUE AFUA_6G10880)-RELATED"/>
    <property type="match status" value="1"/>
</dbReference>
<dbReference type="InterPro" id="IPR009100">
    <property type="entry name" value="AcylCoA_DH/oxidase_NM_dom_sf"/>
</dbReference>
<dbReference type="InterPro" id="IPR050741">
    <property type="entry name" value="Acyl-CoA_dehydrogenase"/>
</dbReference>
<dbReference type="InterPro" id="IPR046373">
    <property type="entry name" value="Acyl-CoA_Oxase/DH_mid-dom_sf"/>
</dbReference>
<dbReference type="Pfam" id="PF02770">
    <property type="entry name" value="Acyl-CoA_dh_M"/>
    <property type="match status" value="1"/>
</dbReference>
<evidence type="ECO:0000259" key="7">
    <source>
        <dbReference type="Pfam" id="PF00441"/>
    </source>
</evidence>
<evidence type="ECO:0000313" key="11">
    <source>
        <dbReference type="Proteomes" id="UP001254608"/>
    </source>
</evidence>
<dbReference type="Proteomes" id="UP001254608">
    <property type="component" value="Unassembled WGS sequence"/>
</dbReference>
<dbReference type="Gene3D" id="2.40.110.10">
    <property type="entry name" value="Butyryl-CoA Dehydrogenase, subunit A, domain 2"/>
    <property type="match status" value="1"/>
</dbReference>
<dbReference type="RefSeq" id="WP_311363525.1">
    <property type="nucleotide sequence ID" value="NZ_JAVRIC010000002.1"/>
</dbReference>
<evidence type="ECO:0000313" key="10">
    <source>
        <dbReference type="EMBL" id="MDT0496134.1"/>
    </source>
</evidence>
<comment type="similarity">
    <text evidence="2 6">Belongs to the acyl-CoA dehydrogenase family.</text>
</comment>
<dbReference type="EMBL" id="JAVRIC010000002">
    <property type="protein sequence ID" value="MDT0496134.1"/>
    <property type="molecule type" value="Genomic_DNA"/>
</dbReference>
<evidence type="ECO:0000259" key="8">
    <source>
        <dbReference type="Pfam" id="PF02770"/>
    </source>
</evidence>
<keyword evidence="5 6" id="KW-0560">Oxidoreductase</keyword>
<dbReference type="PANTHER" id="PTHR48083">
    <property type="entry name" value="MEDIUM-CHAIN SPECIFIC ACYL-COA DEHYDROGENASE, MITOCHONDRIAL-RELATED"/>
    <property type="match status" value="1"/>
</dbReference>
<evidence type="ECO:0000256" key="2">
    <source>
        <dbReference type="ARBA" id="ARBA00009347"/>
    </source>
</evidence>
<feature type="domain" description="Acyl-CoA dehydrogenase/oxidase N-terminal" evidence="9">
    <location>
        <begin position="13"/>
        <end position="125"/>
    </location>
</feature>
<evidence type="ECO:0000259" key="9">
    <source>
        <dbReference type="Pfam" id="PF02771"/>
    </source>
</evidence>
<dbReference type="SUPFAM" id="SSF56645">
    <property type="entry name" value="Acyl-CoA dehydrogenase NM domain-like"/>
    <property type="match status" value="1"/>
</dbReference>
<proteinExistence type="inferred from homology"/>
<evidence type="ECO:0000256" key="5">
    <source>
        <dbReference type="ARBA" id="ARBA00023002"/>
    </source>
</evidence>
<evidence type="ECO:0000256" key="1">
    <source>
        <dbReference type="ARBA" id="ARBA00001974"/>
    </source>
</evidence>
<gene>
    <name evidence="10" type="ORF">RM530_01975</name>
</gene>
<dbReference type="Pfam" id="PF02771">
    <property type="entry name" value="Acyl-CoA_dh_N"/>
    <property type="match status" value="1"/>
</dbReference>
<dbReference type="InterPro" id="IPR009075">
    <property type="entry name" value="AcylCo_DH/oxidase_C"/>
</dbReference>
<protein>
    <submittedName>
        <fullName evidence="10">Acyl-CoA dehydrogenase family protein</fullName>
    </submittedName>
</protein>
<dbReference type="InterPro" id="IPR006091">
    <property type="entry name" value="Acyl-CoA_Oxase/DH_mid-dom"/>
</dbReference>
<dbReference type="SUPFAM" id="SSF47203">
    <property type="entry name" value="Acyl-CoA dehydrogenase C-terminal domain-like"/>
    <property type="match status" value="1"/>
</dbReference>
<evidence type="ECO:0000256" key="4">
    <source>
        <dbReference type="ARBA" id="ARBA00022827"/>
    </source>
</evidence>
<evidence type="ECO:0000256" key="6">
    <source>
        <dbReference type="RuleBase" id="RU362125"/>
    </source>
</evidence>
<name>A0ABU2WFR5_9GAMM</name>